<name>A0ABY2WX14_9RHOB</name>
<evidence type="ECO:0000313" key="4">
    <source>
        <dbReference type="Proteomes" id="UP001193035"/>
    </source>
</evidence>
<comment type="catalytic activity">
    <reaction evidence="1">
        <text>an N-(ADP-alpha-D-ribosyl)-thymidine in DNA + H2O = a thymidine in DNA + ADP-D-ribose</text>
        <dbReference type="Rhea" id="RHEA:71655"/>
        <dbReference type="Rhea" id="RHEA-COMP:13556"/>
        <dbReference type="Rhea" id="RHEA-COMP:18051"/>
        <dbReference type="ChEBI" id="CHEBI:15377"/>
        <dbReference type="ChEBI" id="CHEBI:57967"/>
        <dbReference type="ChEBI" id="CHEBI:137386"/>
        <dbReference type="ChEBI" id="CHEBI:191199"/>
    </reaction>
    <physiologicalReaction direction="left-to-right" evidence="1">
        <dbReference type="Rhea" id="RHEA:71656"/>
    </physiologicalReaction>
</comment>
<dbReference type="InterPro" id="IPR050892">
    <property type="entry name" value="ADP-ribose_metab_enzymes"/>
</dbReference>
<dbReference type="Proteomes" id="UP001193035">
    <property type="component" value="Unassembled WGS sequence"/>
</dbReference>
<gene>
    <name evidence="3" type="ORF">FGK63_12735</name>
</gene>
<dbReference type="RefSeq" id="WP_138842795.1">
    <property type="nucleotide sequence ID" value="NZ_VCPD01000004.1"/>
</dbReference>
<dbReference type="Pfam" id="PF01661">
    <property type="entry name" value="Macro"/>
    <property type="match status" value="1"/>
</dbReference>
<dbReference type="PANTHER" id="PTHR12521">
    <property type="entry name" value="PROTEIN C6ORF130"/>
    <property type="match status" value="1"/>
</dbReference>
<accession>A0ABY2WX14</accession>
<keyword evidence="4" id="KW-1185">Reference proteome</keyword>
<dbReference type="SUPFAM" id="SSF52949">
    <property type="entry name" value="Macro domain-like"/>
    <property type="match status" value="1"/>
</dbReference>
<dbReference type="PROSITE" id="PS51154">
    <property type="entry name" value="MACRO"/>
    <property type="match status" value="1"/>
</dbReference>
<protein>
    <submittedName>
        <fullName evidence="3">Macro domain-containing protein</fullName>
    </submittedName>
</protein>
<evidence type="ECO:0000259" key="2">
    <source>
        <dbReference type="PROSITE" id="PS51154"/>
    </source>
</evidence>
<sequence length="290" mass="33028">MLQFHRTSLMTSSAQTVVNTVNTVGVMGKGLAAAFKERYPKMFLEYKELCRRGDLKPGSFWLWKGTDQWVLNFATKKHWKNPSKIEYIRDGLMEFRQSYDALGIREIAFPRLGCGNGGLDWAEVGPMMIDHLHDLPITVYIHDFEKKLGRLEHDLPLMQQGHKPNSFEGFYNDLQAAIDAQGGEVRPLMMTEPFHVWLNEKRELRGAKGCDQLLAAEEDLFRIWNLLTVCPVSRYDLPENVQRSALKVFSVLSQLPYVRPVSMADRCGRVNLAVEFVRSSTPPSVAVGSH</sequence>
<evidence type="ECO:0000256" key="1">
    <source>
        <dbReference type="ARBA" id="ARBA00035885"/>
    </source>
</evidence>
<dbReference type="EMBL" id="VCPD01000004">
    <property type="protein sequence ID" value="TMV06977.1"/>
    <property type="molecule type" value="Genomic_DNA"/>
</dbReference>
<dbReference type="Gene3D" id="3.40.220.10">
    <property type="entry name" value="Leucine Aminopeptidase, subunit E, domain 1"/>
    <property type="match status" value="1"/>
</dbReference>
<dbReference type="PANTHER" id="PTHR12521:SF0">
    <property type="entry name" value="ADP-RIBOSE GLYCOHYDROLASE OARD1"/>
    <property type="match status" value="1"/>
</dbReference>
<dbReference type="InterPro" id="IPR043472">
    <property type="entry name" value="Macro_dom-like"/>
</dbReference>
<comment type="caution">
    <text evidence="3">The sequence shown here is derived from an EMBL/GenBank/DDBJ whole genome shotgun (WGS) entry which is preliminary data.</text>
</comment>
<organism evidence="3 4">
    <name type="scientific">Ruegeria sediminis</name>
    <dbReference type="NCBI Taxonomy" id="2583820"/>
    <lineage>
        <taxon>Bacteria</taxon>
        <taxon>Pseudomonadati</taxon>
        <taxon>Pseudomonadota</taxon>
        <taxon>Alphaproteobacteria</taxon>
        <taxon>Rhodobacterales</taxon>
        <taxon>Roseobacteraceae</taxon>
        <taxon>Ruegeria</taxon>
    </lineage>
</organism>
<proteinExistence type="predicted"/>
<evidence type="ECO:0000313" key="3">
    <source>
        <dbReference type="EMBL" id="TMV06977.1"/>
    </source>
</evidence>
<dbReference type="SMART" id="SM00506">
    <property type="entry name" value="A1pp"/>
    <property type="match status" value="1"/>
</dbReference>
<feature type="domain" description="Macro" evidence="2">
    <location>
        <begin position="1"/>
        <end position="148"/>
    </location>
</feature>
<dbReference type="InterPro" id="IPR002589">
    <property type="entry name" value="Macro_dom"/>
</dbReference>
<reference evidence="3 4" key="1">
    <citation type="submission" date="2019-05" db="EMBL/GenBank/DDBJ databases">
        <title>Ruegeria sp. nov., isolated from tidal flat.</title>
        <authorList>
            <person name="Kim W."/>
        </authorList>
    </citation>
    <scope>NUCLEOTIDE SEQUENCE [LARGE SCALE GENOMIC DNA]</scope>
    <source>
        <strain evidence="3 4">CAU 1488</strain>
    </source>
</reference>